<dbReference type="PANTHER" id="PTHR47679:SF1">
    <property type="entry name" value="PROTEIN TORNADO 1"/>
    <property type="match status" value="1"/>
</dbReference>
<accession>A0AAF6BNY9</accession>
<dbReference type="Pfam" id="PF08477">
    <property type="entry name" value="Roc"/>
    <property type="match status" value="1"/>
</dbReference>
<dbReference type="SUPFAM" id="SSF52047">
    <property type="entry name" value="RNI-like"/>
    <property type="match status" value="1"/>
</dbReference>
<sequence length="1449" mass="164200">MEGRMGGAGASMLSPAAELATRGMDCADEEPELPSAVQDLIQRLGGDPRHVLLYRLWRPILSGPEVKDFFPEDAPLSTNTGWRSQVRLRVLEAIGSCSSFQEVLSVEDICGGHISRLTASEWEVMLRGFRSSSVLLVISTGKLTWSSQADLESFGLQLGIILNTSSVTKLAILNCRFTARFFLNLASGLRENSHSKLKSLELHHALGDPNAVKFIVEVLNGHHQLETLSLGSHWVYDREDDVDEAAVLLLSQALKQNSCLKELVLERVEGGSAALLLNALAGDDGNPSIERLKLIAMSGIGKCLAEVFISNRSLRIVTLNAINMPVQEWRLLGEAIRDNSTTTTVNVWIYSLLIMGLEELACAASSDGKGPVIHLEIFPRDDDETMSALNLLGSVLRGEIKSIKTFGLHQSFSFTSGGNRKSTEGILSMNGKTGETSVLRRLEMKLESEDIFKGVWKQLLQCLRRNTSVTSLSLFLVFDGGFKEEFRDLMALLQVNLTLREIDVRRTPWATDGKAALIEAALEQNQKRAEYMTAFREARLQLGDAKAGRLFLCGSPRAGKTQLRRTLMKIVQDKIWIRETLDKLSRTKGIEVEFLQNDDQMQISIWDFAGQWIFRTLQNVLFPQTNDFCVFLFVYSPFCEETSSLKQDSCFRTELESWLTFISSSTKVMGHNLPQVLVVISHKDKIESTSLTWAHTIVEELKIRFANYVNLCPSQDFLYLDARKKKQVRPLKIHIFEMFKKLLSENSPQIPHLCFQLSSRLLSNIKKNKTCPLWSLKKFHDFCNSSLKQLILPSSVDHPRLYNSLISYLNDVGSIIYIPNLDHIVVDPNWLTNSFLGELIAIGQHFQAQASCEEYTSKDGFVSESVFSRLMEAFLKKQPRLQNVHRELLEKILFNLDLAFKLKESSQYFIPSFIREYASMEQQKQQEGVRVMSMSWDSEVATSKFVGIRIQCEDLKTMSLTPAFFPRFQMFMRRKLKSETMTLSRHYLQLLLDGHQIYVEHDQSEKCHNYVDVLMLCSEHKSKEAAIDFVMKHIVEELRSFCASTKGCPGVALVLGVIQTVCVEKLIPSHLRGAILIEELKSKFSNSINDKLGDIALDRSQLVKEEELLNYEYTWPPIPLYSNTRFERATNLLWESDVEAVVNEIRLKRNQQLESLQQSLISLNDDLAQSQSESKIRVSNSSLPHLNDCNPASACCSTQASSSVDTQLVLSEIHQLGEKVDSVHETMRSVKSIVQGLDVKLGQIILVQQQLQSTFSDFMSKVDRLIEYSKSHQQAKTPKRPYVTDDVGIFYKMSARLRLTTTVCLRLMCESVTGFHTVKNQEGLKLRLDRENSGWIRRVIEISYKILYYAVKVGLDVTLGLGEAIPQWDDLKTDVVQLDNISDIDCWAIRNGGHSVQLNEAWSRIQQILAPELKDSYSKIFRLYRVKYKNGEHAWVCEECMRKGRLSIS</sequence>
<name>A0AAF6BNY9_MARPO</name>
<dbReference type="PANTHER" id="PTHR47679">
    <property type="entry name" value="PROTEIN TORNADO 1"/>
    <property type="match status" value="1"/>
</dbReference>
<protein>
    <recommendedName>
        <fullName evidence="3">C-terminal of Roc (COR) domain-containing protein</fullName>
    </recommendedName>
</protein>
<evidence type="ECO:0000313" key="2">
    <source>
        <dbReference type="Proteomes" id="UP001162541"/>
    </source>
</evidence>
<dbReference type="EMBL" id="AP019871">
    <property type="protein sequence ID" value="BBN13723.1"/>
    <property type="molecule type" value="Genomic_DNA"/>
</dbReference>
<dbReference type="InterPro" id="IPR027417">
    <property type="entry name" value="P-loop_NTPase"/>
</dbReference>
<dbReference type="Gene3D" id="3.80.10.10">
    <property type="entry name" value="Ribonuclease Inhibitor"/>
    <property type="match status" value="1"/>
</dbReference>
<proteinExistence type="predicted"/>
<gene>
    <name evidence="1" type="ORF">Mp_6g05800</name>
</gene>
<dbReference type="SUPFAM" id="SSF52540">
    <property type="entry name" value="P-loop containing nucleoside triphosphate hydrolases"/>
    <property type="match status" value="1"/>
</dbReference>
<dbReference type="Proteomes" id="UP001162541">
    <property type="component" value="Chromosome 6"/>
</dbReference>
<evidence type="ECO:0000313" key="1">
    <source>
        <dbReference type="EMBL" id="BBN13723.1"/>
    </source>
</evidence>
<dbReference type="Gene3D" id="3.40.50.300">
    <property type="entry name" value="P-loop containing nucleotide triphosphate hydrolases"/>
    <property type="match status" value="1"/>
</dbReference>
<organism evidence="1 2">
    <name type="scientific">Marchantia polymorpha subsp. ruderalis</name>
    <dbReference type="NCBI Taxonomy" id="1480154"/>
    <lineage>
        <taxon>Eukaryota</taxon>
        <taxon>Viridiplantae</taxon>
        <taxon>Streptophyta</taxon>
        <taxon>Embryophyta</taxon>
        <taxon>Marchantiophyta</taxon>
        <taxon>Marchantiopsida</taxon>
        <taxon>Marchantiidae</taxon>
        <taxon>Marchantiales</taxon>
        <taxon>Marchantiaceae</taxon>
        <taxon>Marchantia</taxon>
    </lineage>
</organism>
<dbReference type="InterPro" id="IPR032675">
    <property type="entry name" value="LRR_dom_sf"/>
</dbReference>
<evidence type="ECO:0008006" key="3">
    <source>
        <dbReference type="Google" id="ProtNLM"/>
    </source>
</evidence>
<reference evidence="2" key="1">
    <citation type="journal article" date="2020" name="Curr. Biol.">
        <title>Chromatin organization in early land plants reveals an ancestral association between H3K27me3, transposons, and constitutive heterochromatin.</title>
        <authorList>
            <person name="Montgomery S.A."/>
            <person name="Tanizawa Y."/>
            <person name="Galik B."/>
            <person name="Wang N."/>
            <person name="Ito T."/>
            <person name="Mochizuki T."/>
            <person name="Akimcheva S."/>
            <person name="Bowman J.L."/>
            <person name="Cognat V."/>
            <person name="Marechal-Drouard L."/>
            <person name="Ekker H."/>
            <person name="Hong S.F."/>
            <person name="Kohchi T."/>
            <person name="Lin S.S."/>
            <person name="Liu L.D."/>
            <person name="Nakamura Y."/>
            <person name="Valeeva L.R."/>
            <person name="Shakirov E.V."/>
            <person name="Shippen D.E."/>
            <person name="Wei W.L."/>
            <person name="Yagura M."/>
            <person name="Yamaoka S."/>
            <person name="Yamato K.T."/>
            <person name="Liu C."/>
            <person name="Berger F."/>
        </authorList>
    </citation>
    <scope>NUCLEOTIDE SEQUENCE [LARGE SCALE GENOMIC DNA]</scope>
    <source>
        <strain evidence="2">Tak-1</strain>
    </source>
</reference>